<dbReference type="AlphaFoldDB" id="A0A2K4ZLT6"/>
<reference evidence="3 4" key="1">
    <citation type="submission" date="2018-01" db="EMBL/GenBank/DDBJ databases">
        <authorList>
            <person name="Gaut B.S."/>
            <person name="Morton B.R."/>
            <person name="Clegg M.T."/>
            <person name="Duvall M.R."/>
        </authorList>
    </citation>
    <scope>NUCLEOTIDE SEQUENCE [LARGE SCALE GENOMIC DNA]</scope>
    <source>
        <strain evidence="3">GP69</strain>
    </source>
</reference>
<dbReference type="NCBIfam" id="TIGR00277">
    <property type="entry name" value="HDIG"/>
    <property type="match status" value="1"/>
</dbReference>
<keyword evidence="1 3" id="KW-0378">Hydrolase</keyword>
<dbReference type="EC" id="3.1.-.-" evidence="3"/>
<accession>A0A2K4ZLT6</accession>
<dbReference type="InterPro" id="IPR050798">
    <property type="entry name" value="YhaM_exoribonuc/phosphodiest"/>
</dbReference>
<evidence type="ECO:0000313" key="3">
    <source>
        <dbReference type="EMBL" id="SOY31443.1"/>
    </source>
</evidence>
<dbReference type="GO" id="GO:0031125">
    <property type="term" value="P:rRNA 3'-end processing"/>
    <property type="evidence" value="ECO:0007669"/>
    <property type="project" value="TreeGrafter"/>
</dbReference>
<keyword evidence="4" id="KW-1185">Reference proteome</keyword>
<evidence type="ECO:0000313" key="4">
    <source>
        <dbReference type="Proteomes" id="UP000236311"/>
    </source>
</evidence>
<dbReference type="InterPro" id="IPR006674">
    <property type="entry name" value="HD_domain"/>
</dbReference>
<dbReference type="Gene3D" id="1.10.3210.10">
    <property type="entry name" value="Hypothetical protein af1432"/>
    <property type="match status" value="1"/>
</dbReference>
<evidence type="ECO:0000256" key="1">
    <source>
        <dbReference type="ARBA" id="ARBA00022801"/>
    </source>
</evidence>
<dbReference type="PANTHER" id="PTHR37294">
    <property type="entry name" value="3'-5' EXORIBONUCLEASE YHAM"/>
    <property type="match status" value="1"/>
</dbReference>
<proteinExistence type="predicted"/>
<dbReference type="SMART" id="SM00471">
    <property type="entry name" value="HDc"/>
    <property type="match status" value="1"/>
</dbReference>
<dbReference type="Pfam" id="PF01966">
    <property type="entry name" value="HD"/>
    <property type="match status" value="1"/>
</dbReference>
<dbReference type="InterPro" id="IPR006675">
    <property type="entry name" value="HDIG_dom"/>
</dbReference>
<protein>
    <submittedName>
        <fullName evidence="3">3'-5' exoribonuclease YhaM</fullName>
        <ecNumber evidence="3">3.1.-.-</ecNumber>
    </submittedName>
</protein>
<dbReference type="RefSeq" id="WP_103241429.1">
    <property type="nucleotide sequence ID" value="NZ_JANJZD010000025.1"/>
</dbReference>
<dbReference type="PANTHER" id="PTHR37294:SF1">
    <property type="entry name" value="3'-5' EXORIBONUCLEASE YHAM"/>
    <property type="match status" value="1"/>
</dbReference>
<dbReference type="SUPFAM" id="SSF109604">
    <property type="entry name" value="HD-domain/PDEase-like"/>
    <property type="match status" value="1"/>
</dbReference>
<dbReference type="InterPro" id="IPR003607">
    <property type="entry name" value="HD/PDEase_dom"/>
</dbReference>
<feature type="domain" description="HD/PDEase" evidence="2">
    <location>
        <begin position="157"/>
        <end position="290"/>
    </location>
</feature>
<dbReference type="EMBL" id="OFSM01000025">
    <property type="protein sequence ID" value="SOY31443.1"/>
    <property type="molecule type" value="Genomic_DNA"/>
</dbReference>
<dbReference type="Gene3D" id="2.40.50.140">
    <property type="entry name" value="Nucleic acid-binding proteins"/>
    <property type="match status" value="1"/>
</dbReference>
<dbReference type="OrthoDB" id="9778453at2"/>
<dbReference type="CDD" id="cd00077">
    <property type="entry name" value="HDc"/>
    <property type="match status" value="1"/>
</dbReference>
<evidence type="ECO:0000259" key="2">
    <source>
        <dbReference type="SMART" id="SM00471"/>
    </source>
</evidence>
<organism evidence="3 4">
    <name type="scientific">Acetatifactor muris</name>
    <dbReference type="NCBI Taxonomy" id="879566"/>
    <lineage>
        <taxon>Bacteria</taxon>
        <taxon>Bacillati</taxon>
        <taxon>Bacillota</taxon>
        <taxon>Clostridia</taxon>
        <taxon>Lachnospirales</taxon>
        <taxon>Lachnospiraceae</taxon>
        <taxon>Acetatifactor</taxon>
    </lineage>
</organism>
<gene>
    <name evidence="3" type="primary">yhaM</name>
    <name evidence="3" type="ORF">AMURIS_04186</name>
</gene>
<dbReference type="Proteomes" id="UP000236311">
    <property type="component" value="Unassembled WGS sequence"/>
</dbReference>
<sequence>MKFIRELKEGDRVFDIYLCKHKQSAVTKNGKPYENVVLQDKTGTIDAKVWDPGNPGIGDYDSLDYIEVYGDVNNFQGTLQINVKRIRVCKEGEYNPADYLPVSSKDRDVMFQELLNLVKGIENSWFRQLLEAFFVKDEDFAKKFRYSSAAKTVHHGFVGGLLEHTLSVTKLCDYYCRAYPVLKRDLLLTAAMCHDIGKVKEISPFPENDYTDDGQLLGHIVMGSQMVAEKAAEIAGFPHVLLTQLQHCILAHHGKYEYGSPKLPALMEALALNYADDTDAKLETFKEILENNSENQGWLGFNRLFESNLRATREK</sequence>
<name>A0A2K4ZLT6_9FIRM</name>
<dbReference type="CDD" id="cd04492">
    <property type="entry name" value="YhaM_OBF_like"/>
    <property type="match status" value="1"/>
</dbReference>
<dbReference type="InterPro" id="IPR012340">
    <property type="entry name" value="NA-bd_OB-fold"/>
</dbReference>
<dbReference type="GO" id="GO:0016787">
    <property type="term" value="F:hydrolase activity"/>
    <property type="evidence" value="ECO:0007669"/>
    <property type="project" value="UniProtKB-KW"/>
</dbReference>